<dbReference type="Pfam" id="PF01077">
    <property type="entry name" value="NIR_SIR"/>
    <property type="match status" value="2"/>
</dbReference>
<dbReference type="GO" id="GO:0051539">
    <property type="term" value="F:4 iron, 4 sulfur cluster binding"/>
    <property type="evidence" value="ECO:0007669"/>
    <property type="project" value="UniProtKB-KW"/>
</dbReference>
<dbReference type="OrthoDB" id="9803707at2"/>
<evidence type="ECO:0000256" key="2">
    <source>
        <dbReference type="ARBA" id="ARBA00010429"/>
    </source>
</evidence>
<comment type="cofactor">
    <cofactor evidence="15">
        <name>[4Fe-4S] cluster</name>
        <dbReference type="ChEBI" id="CHEBI:49883"/>
    </cofactor>
    <text evidence="15">Binds 1 [4Fe-4S] cluster per subunit.</text>
</comment>
<feature type="domain" description="Nitrite/sulphite reductase 4Fe-4S" evidence="16">
    <location>
        <begin position="433"/>
        <end position="563"/>
    </location>
</feature>
<evidence type="ECO:0000313" key="18">
    <source>
        <dbReference type="EMBL" id="KZS43123.1"/>
    </source>
</evidence>
<evidence type="ECO:0000256" key="13">
    <source>
        <dbReference type="ARBA" id="ARBA00057160"/>
    </source>
</evidence>
<comment type="pathway">
    <text evidence="1 15">Sulfur metabolism; hydrogen sulfide biosynthesis; hydrogen sulfide from sulfite (NADPH route): step 1/1.</text>
</comment>
<accession>A0A163DBX3</accession>
<evidence type="ECO:0000256" key="5">
    <source>
        <dbReference type="ARBA" id="ARBA00022617"/>
    </source>
</evidence>
<dbReference type="InterPro" id="IPR045854">
    <property type="entry name" value="NO2/SO3_Rdtase_4Fe4S_sf"/>
</dbReference>
<feature type="binding site" description="axial binding residue" evidence="15">
    <location>
        <position position="488"/>
    </location>
    <ligand>
        <name>siroheme</name>
        <dbReference type="ChEBI" id="CHEBI:60052"/>
    </ligand>
    <ligandPart>
        <name>Fe</name>
        <dbReference type="ChEBI" id="CHEBI:18248"/>
    </ligandPart>
</feature>
<dbReference type="SUPFAM" id="SSF55124">
    <property type="entry name" value="Nitrite/Sulfite reductase N-terminal domain-like"/>
    <property type="match status" value="2"/>
</dbReference>
<dbReference type="SUPFAM" id="SSF56014">
    <property type="entry name" value="Nitrite and sulphite reductase 4Fe-4S domain-like"/>
    <property type="match status" value="2"/>
</dbReference>
<dbReference type="RefSeq" id="WP_063480593.1">
    <property type="nucleotide sequence ID" value="NZ_CP147845.1"/>
</dbReference>
<keyword evidence="6 15" id="KW-0479">Metal-binding</keyword>
<keyword evidence="5 15" id="KW-0349">Heme</keyword>
<dbReference type="GO" id="GO:0070814">
    <property type="term" value="P:hydrogen sulfide biosynthetic process"/>
    <property type="evidence" value="ECO:0007669"/>
    <property type="project" value="UniProtKB-UniRule"/>
</dbReference>
<comment type="similarity">
    <text evidence="2 15">Belongs to the nitrite and sulfite reductase 4Fe-4S domain family.</text>
</comment>
<feature type="domain" description="Nitrite/Sulfite reductase ferredoxin-like" evidence="17">
    <location>
        <begin position="356"/>
        <end position="419"/>
    </location>
</feature>
<evidence type="ECO:0000256" key="3">
    <source>
        <dbReference type="ARBA" id="ARBA00022485"/>
    </source>
</evidence>
<evidence type="ECO:0000256" key="12">
    <source>
        <dbReference type="ARBA" id="ARBA00052219"/>
    </source>
</evidence>
<keyword evidence="10 15" id="KW-0411">Iron-sulfur</keyword>
<evidence type="ECO:0000256" key="7">
    <source>
        <dbReference type="ARBA" id="ARBA00022857"/>
    </source>
</evidence>
<keyword evidence="4 15" id="KW-0028">Amino-acid biosynthesis</keyword>
<name>A0A163DBX3_9BACL</name>
<evidence type="ECO:0000259" key="16">
    <source>
        <dbReference type="Pfam" id="PF01077"/>
    </source>
</evidence>
<evidence type="ECO:0000256" key="8">
    <source>
        <dbReference type="ARBA" id="ARBA00023002"/>
    </source>
</evidence>
<feature type="binding site" evidence="15">
    <location>
        <position position="488"/>
    </location>
    <ligand>
        <name>[4Fe-4S] cluster</name>
        <dbReference type="ChEBI" id="CHEBI:49883"/>
    </ligand>
</feature>
<dbReference type="PANTHER" id="PTHR11493">
    <property type="entry name" value="SULFITE REDUCTASE [NADPH] SUBUNIT BETA-RELATED"/>
    <property type="match status" value="1"/>
</dbReference>
<evidence type="ECO:0000259" key="17">
    <source>
        <dbReference type="Pfam" id="PF03460"/>
    </source>
</evidence>
<dbReference type="PANTHER" id="PTHR11493:SF47">
    <property type="entry name" value="SULFITE REDUCTASE [NADPH] SUBUNIT BETA"/>
    <property type="match status" value="1"/>
</dbReference>
<dbReference type="InterPro" id="IPR006066">
    <property type="entry name" value="NO2/SO3_Rdtase_FeS/sirohaem_BS"/>
</dbReference>
<comment type="function">
    <text evidence="13 15">Component of the sulfite reductase complex that catalyzes the 6-electron reduction of sulfite to sulfide. This is one of several activities required for the biosynthesis of L-cysteine from sulfate.</text>
</comment>
<evidence type="ECO:0000256" key="14">
    <source>
        <dbReference type="ARBA" id="ARBA00062253"/>
    </source>
</evidence>
<evidence type="ECO:0000256" key="4">
    <source>
        <dbReference type="ARBA" id="ARBA00022605"/>
    </source>
</evidence>
<keyword evidence="7 15" id="KW-0521">NADP</keyword>
<evidence type="ECO:0000256" key="15">
    <source>
        <dbReference type="HAMAP-Rule" id="MF_01540"/>
    </source>
</evidence>
<gene>
    <name evidence="15" type="primary">cysI</name>
    <name evidence="18" type="ORF">AWU65_00415</name>
</gene>
<dbReference type="GO" id="GO:0000103">
    <property type="term" value="P:sulfate assimilation"/>
    <property type="evidence" value="ECO:0007669"/>
    <property type="project" value="UniProtKB-UniRule"/>
</dbReference>
<feature type="binding site" evidence="15">
    <location>
        <position position="484"/>
    </location>
    <ligand>
        <name>[4Fe-4S] cluster</name>
        <dbReference type="ChEBI" id="CHEBI:49883"/>
    </ligand>
</feature>
<feature type="domain" description="Nitrite/sulphite reductase 4Fe-4S" evidence="16">
    <location>
        <begin position="171"/>
        <end position="334"/>
    </location>
</feature>
<dbReference type="Pfam" id="PF03460">
    <property type="entry name" value="NIR_SIR_ferr"/>
    <property type="match status" value="2"/>
</dbReference>
<dbReference type="AlphaFoldDB" id="A0A163DBX3"/>
<dbReference type="NCBIfam" id="NF010029">
    <property type="entry name" value="PRK13504.1"/>
    <property type="match status" value="1"/>
</dbReference>
<dbReference type="GO" id="GO:0009337">
    <property type="term" value="C:sulfite reductase complex (NADPH)"/>
    <property type="evidence" value="ECO:0007669"/>
    <property type="project" value="InterPro"/>
</dbReference>
<dbReference type="GO" id="GO:0050311">
    <property type="term" value="F:sulfite reductase (ferredoxin) activity"/>
    <property type="evidence" value="ECO:0007669"/>
    <property type="project" value="TreeGrafter"/>
</dbReference>
<reference evidence="18" key="1">
    <citation type="journal article" date="2016" name="Genome Announc.">
        <title>Draft genomes of two strains of Paenibacillus glucanolyticus with capability to degrade lignocellulose.</title>
        <authorList>
            <person name="Mathews S.L."/>
            <person name="Pawlak J."/>
            <person name="Grunden A.M."/>
        </authorList>
    </citation>
    <scope>NUCLEOTIDE SEQUENCE [LARGE SCALE GENOMIC DNA]</scope>
    <source>
        <strain evidence="18">SLM1</strain>
    </source>
</reference>
<keyword evidence="19" id="KW-1185">Reference proteome</keyword>
<dbReference type="InterPro" id="IPR045169">
    <property type="entry name" value="NO2/SO3_Rdtase_4Fe4S_prot"/>
</dbReference>
<dbReference type="PRINTS" id="PR00397">
    <property type="entry name" value="SIROHAEM"/>
</dbReference>
<keyword evidence="9 15" id="KW-0408">Iron</keyword>
<organism evidence="18 19">
    <name type="scientific">Paenibacillus glucanolyticus</name>
    <dbReference type="NCBI Taxonomy" id="59843"/>
    <lineage>
        <taxon>Bacteria</taxon>
        <taxon>Bacillati</taxon>
        <taxon>Bacillota</taxon>
        <taxon>Bacilli</taxon>
        <taxon>Bacillales</taxon>
        <taxon>Paenibacillaceae</taxon>
        <taxon>Paenibacillus</taxon>
    </lineage>
</organism>
<evidence type="ECO:0000256" key="10">
    <source>
        <dbReference type="ARBA" id="ARBA00023014"/>
    </source>
</evidence>
<comment type="subunit">
    <text evidence="14 15">Alpha(8)-beta(8). The alpha component is a flavoprotein, the beta component is a hemoprotein.</text>
</comment>
<feature type="domain" description="Nitrite/Sulfite reductase ferredoxin-like" evidence="17">
    <location>
        <begin position="75"/>
        <end position="137"/>
    </location>
</feature>
<evidence type="ECO:0000313" key="19">
    <source>
        <dbReference type="Proteomes" id="UP000076796"/>
    </source>
</evidence>
<proteinExistence type="inferred from homology"/>
<comment type="cofactor">
    <cofactor evidence="15">
        <name>siroheme</name>
        <dbReference type="ChEBI" id="CHEBI:60052"/>
    </cofactor>
    <text evidence="15">Binds 1 siroheme per subunit.</text>
</comment>
<comment type="catalytic activity">
    <reaction evidence="12 15">
        <text>hydrogen sulfide + 3 NADP(+) + 3 H2O = sulfite + 3 NADPH + 4 H(+)</text>
        <dbReference type="Rhea" id="RHEA:13801"/>
        <dbReference type="ChEBI" id="CHEBI:15377"/>
        <dbReference type="ChEBI" id="CHEBI:15378"/>
        <dbReference type="ChEBI" id="CHEBI:17359"/>
        <dbReference type="ChEBI" id="CHEBI:29919"/>
        <dbReference type="ChEBI" id="CHEBI:57783"/>
        <dbReference type="ChEBI" id="CHEBI:58349"/>
        <dbReference type="EC" id="1.8.1.2"/>
    </reaction>
</comment>
<keyword evidence="3 15" id="KW-0004">4Fe-4S</keyword>
<dbReference type="FunFam" id="3.30.413.10:FF:000004">
    <property type="entry name" value="Sulfite reductase [NADPH] hemoprotein beta-component"/>
    <property type="match status" value="1"/>
</dbReference>
<dbReference type="GeneID" id="97555209"/>
<dbReference type="Gene3D" id="3.90.480.20">
    <property type="match status" value="1"/>
</dbReference>
<dbReference type="InterPro" id="IPR005117">
    <property type="entry name" value="NiRdtase/SiRdtase_haem-b_fer"/>
</dbReference>
<dbReference type="EC" id="1.8.1.2" evidence="15"/>
<dbReference type="GO" id="GO:0004783">
    <property type="term" value="F:sulfite reductase (NADPH) activity"/>
    <property type="evidence" value="ECO:0007669"/>
    <property type="project" value="UniProtKB-UniRule"/>
</dbReference>
<keyword evidence="8 15" id="KW-0560">Oxidoreductase</keyword>
<dbReference type="InterPro" id="IPR036136">
    <property type="entry name" value="Nit/Sulf_reduc_fer-like_dom_sf"/>
</dbReference>
<protein>
    <recommendedName>
        <fullName evidence="15">Sulfite reductase [NADPH] hemoprotein beta-component</fullName>
        <shortName evidence="15">SiR-HP</shortName>
        <shortName evidence="15">SiRHP</shortName>
        <ecNumber evidence="15">1.8.1.2</ecNumber>
    </recommendedName>
</protein>
<dbReference type="HAMAP" id="MF_01540">
    <property type="entry name" value="CysI"/>
    <property type="match status" value="1"/>
</dbReference>
<dbReference type="UniPathway" id="UPA00140">
    <property type="reaction ID" value="UER00207"/>
</dbReference>
<dbReference type="Gene3D" id="3.30.413.10">
    <property type="entry name" value="Sulfite Reductase Hemoprotein, domain 1"/>
    <property type="match status" value="2"/>
</dbReference>
<dbReference type="Proteomes" id="UP000076796">
    <property type="component" value="Unassembled WGS sequence"/>
</dbReference>
<dbReference type="PROSITE" id="PS00365">
    <property type="entry name" value="NIR_SIR"/>
    <property type="match status" value="1"/>
</dbReference>
<evidence type="ECO:0000256" key="1">
    <source>
        <dbReference type="ARBA" id="ARBA00004774"/>
    </source>
</evidence>
<dbReference type="InterPro" id="IPR011786">
    <property type="entry name" value="CysI"/>
</dbReference>
<dbReference type="NCBIfam" id="TIGR02041">
    <property type="entry name" value="CysI"/>
    <property type="match status" value="1"/>
</dbReference>
<evidence type="ECO:0000256" key="6">
    <source>
        <dbReference type="ARBA" id="ARBA00022723"/>
    </source>
</evidence>
<dbReference type="Gene3D" id="3.90.480.10">
    <property type="entry name" value="Sulfite Reductase Hemoprotein,Domain 2"/>
    <property type="match status" value="1"/>
</dbReference>
<comment type="caution">
    <text evidence="18">The sequence shown here is derived from an EMBL/GenBank/DDBJ whole genome shotgun (WGS) entry which is preliminary data.</text>
</comment>
<dbReference type="GO" id="GO:0050661">
    <property type="term" value="F:NADP binding"/>
    <property type="evidence" value="ECO:0007669"/>
    <property type="project" value="InterPro"/>
</dbReference>
<evidence type="ECO:0000256" key="11">
    <source>
        <dbReference type="ARBA" id="ARBA00023192"/>
    </source>
</evidence>
<evidence type="ECO:0000256" key="9">
    <source>
        <dbReference type="ARBA" id="ARBA00023004"/>
    </source>
</evidence>
<dbReference type="GO" id="GO:0020037">
    <property type="term" value="F:heme binding"/>
    <property type="evidence" value="ECO:0007669"/>
    <property type="project" value="InterPro"/>
</dbReference>
<dbReference type="FunFam" id="3.30.413.10:FF:000003">
    <property type="entry name" value="Sulfite reductase [NADPH] hemoprotein beta-component"/>
    <property type="match status" value="1"/>
</dbReference>
<feature type="binding site" evidence="15">
    <location>
        <position position="439"/>
    </location>
    <ligand>
        <name>[4Fe-4S] cluster</name>
        <dbReference type="ChEBI" id="CHEBI:49883"/>
    </ligand>
</feature>
<sequence>MSDNNLLSSNSAPHSDVEDIKRRSNYLRGSLVETLEDRITGSIPEDDNRLMKFHGSYMQDDRDLRNERHKQKLEPAYQFMLRVRAAGGVVTPEQWLMMDRVAQKYANGSIRLTTRQSFQLHGVLKWNMKTTIQEVNEALLSTLAACGDVNRNVMCNPNPYQSEIHSEVYEWARKVSDHLDPRSRAYHEIWLDGEKIVDSLQDAEEQEPIYGPVYLPRKFKIGMAVPPSNDVDVYSQDLGFIAIVENGELKGFNISVGGGMGMTHGDPLTYPQVAKVIGFCKPEQIIDLAEKTVMIQRDYGDRAVRKHARFKYTIDDRGIDWFVSELSERLGWKLEEERPFHFDHNGDRYGWVKGSNGKWHFTLFIQSGRVKDEADYLLMTGLREIAQIHNGDFRLTANQNLIIANVSSHKKKKIEELIKRYGLTDGNHYSALRRNSMACVSLPTCGLAMAESERYLPTLLDKIDPILEENGLREEDIVIRMTGCPNGCARPMLAEIAFIGKAPGKYNMYLGGGFSGHRLNKLFKENIGETEILDSLRPMITQYAQEREKGEHFGDFVIRAGYVKEVLDGQQFHA</sequence>
<feature type="binding site" evidence="15">
    <location>
        <position position="445"/>
    </location>
    <ligand>
        <name>[4Fe-4S] cluster</name>
        <dbReference type="ChEBI" id="CHEBI:49883"/>
    </ligand>
</feature>
<dbReference type="EMBL" id="LWMH01000003">
    <property type="protein sequence ID" value="KZS43123.1"/>
    <property type="molecule type" value="Genomic_DNA"/>
</dbReference>
<dbReference type="STRING" id="59843.A3958_23360"/>
<dbReference type="GO" id="GO:0019344">
    <property type="term" value="P:cysteine biosynthetic process"/>
    <property type="evidence" value="ECO:0007669"/>
    <property type="project" value="UniProtKB-KW"/>
</dbReference>
<dbReference type="GO" id="GO:0046872">
    <property type="term" value="F:metal ion binding"/>
    <property type="evidence" value="ECO:0007669"/>
    <property type="project" value="UniProtKB-KW"/>
</dbReference>
<keyword evidence="11 15" id="KW-0198">Cysteine biosynthesis</keyword>
<dbReference type="InterPro" id="IPR006067">
    <property type="entry name" value="NO2/SO3_Rdtase_4Fe4S_dom"/>
</dbReference>